<feature type="chain" id="PRO_5019143723" description="Wall-associated receptor kinase C-terminal domain-containing protein" evidence="2">
    <location>
        <begin position="28"/>
        <end position="276"/>
    </location>
</feature>
<keyword evidence="1" id="KW-0812">Transmembrane</keyword>
<dbReference type="AlphaFoldDB" id="A0A438F353"/>
<gene>
    <name evidence="3" type="ORF">CK203_068406</name>
</gene>
<evidence type="ECO:0000313" key="3">
    <source>
        <dbReference type="EMBL" id="RVW54444.1"/>
    </source>
</evidence>
<dbReference type="Proteomes" id="UP000288805">
    <property type="component" value="Unassembled WGS sequence"/>
</dbReference>
<evidence type="ECO:0000256" key="1">
    <source>
        <dbReference type="SAM" id="Phobius"/>
    </source>
</evidence>
<evidence type="ECO:0000313" key="4">
    <source>
        <dbReference type="Proteomes" id="UP000288805"/>
    </source>
</evidence>
<feature type="transmembrane region" description="Helical" evidence="1">
    <location>
        <begin position="257"/>
        <end position="275"/>
    </location>
</feature>
<name>A0A438F353_VITVI</name>
<accession>A0A438F353</accession>
<keyword evidence="2" id="KW-0732">Signal</keyword>
<protein>
    <recommendedName>
        <fullName evidence="5">Wall-associated receptor kinase C-terminal domain-containing protein</fullName>
    </recommendedName>
</protein>
<sequence length="276" mass="30517">MEMKSFKKFCLLPPLLLTLHFFTTSTAKPTQPSFCGNIRIQTAFSLQNSMESSMLNRMTVCKSQKLYFRTTLGLFPISSIDYTSKILTISHPASCSSSLQFVSPSLLSAGFPTPTPNSLLLFNCSDQRHPISLFIRNCTKRFHGCRVSSQVHEKELGLASSCLLIDDLEKLNMGFEPKELNCSHYSRVYRDSSGDDDGDGGFELGTRISFEVPGHVPDICKECEKSNGDCGVGLRCICHPKECKDKVLSMGGSKSPLGTILFSLISFTMMLSFIVS</sequence>
<keyword evidence="1" id="KW-1133">Transmembrane helix</keyword>
<feature type="signal peptide" evidence="2">
    <location>
        <begin position="1"/>
        <end position="27"/>
    </location>
</feature>
<evidence type="ECO:0008006" key="5">
    <source>
        <dbReference type="Google" id="ProtNLM"/>
    </source>
</evidence>
<comment type="caution">
    <text evidence="3">The sequence shown here is derived from an EMBL/GenBank/DDBJ whole genome shotgun (WGS) entry which is preliminary data.</text>
</comment>
<proteinExistence type="predicted"/>
<dbReference type="EMBL" id="QGNW01001128">
    <property type="protein sequence ID" value="RVW54444.1"/>
    <property type="molecule type" value="Genomic_DNA"/>
</dbReference>
<reference evidence="3 4" key="1">
    <citation type="journal article" date="2018" name="PLoS Genet.">
        <title>Population sequencing reveals clonal diversity and ancestral inbreeding in the grapevine cultivar Chardonnay.</title>
        <authorList>
            <person name="Roach M.J."/>
            <person name="Johnson D.L."/>
            <person name="Bohlmann J."/>
            <person name="van Vuuren H.J."/>
            <person name="Jones S.J."/>
            <person name="Pretorius I.S."/>
            <person name="Schmidt S.A."/>
            <person name="Borneman A.R."/>
        </authorList>
    </citation>
    <scope>NUCLEOTIDE SEQUENCE [LARGE SCALE GENOMIC DNA]</scope>
    <source>
        <strain evidence="4">cv. Chardonnay</strain>
        <tissue evidence="3">Leaf</tissue>
    </source>
</reference>
<organism evidence="3 4">
    <name type="scientific">Vitis vinifera</name>
    <name type="common">Grape</name>
    <dbReference type="NCBI Taxonomy" id="29760"/>
    <lineage>
        <taxon>Eukaryota</taxon>
        <taxon>Viridiplantae</taxon>
        <taxon>Streptophyta</taxon>
        <taxon>Embryophyta</taxon>
        <taxon>Tracheophyta</taxon>
        <taxon>Spermatophyta</taxon>
        <taxon>Magnoliopsida</taxon>
        <taxon>eudicotyledons</taxon>
        <taxon>Gunneridae</taxon>
        <taxon>Pentapetalae</taxon>
        <taxon>rosids</taxon>
        <taxon>Vitales</taxon>
        <taxon>Vitaceae</taxon>
        <taxon>Viteae</taxon>
        <taxon>Vitis</taxon>
    </lineage>
</organism>
<evidence type="ECO:0000256" key="2">
    <source>
        <dbReference type="SAM" id="SignalP"/>
    </source>
</evidence>
<keyword evidence="1" id="KW-0472">Membrane</keyword>
<dbReference type="PANTHER" id="PTHR33355:SF11">
    <property type="entry name" value="WALL-ASSOCIATED RECEPTOR KINASE GALACTURONAN-BINDING DOMAIN-CONTAINING PROTEIN"/>
    <property type="match status" value="1"/>
</dbReference>
<dbReference type="PANTHER" id="PTHR33355">
    <property type="entry name" value="WALL-ASSOCIATED RECEPTOR KINASE CARBOXY-TERMINAL PROTEIN-RELATED"/>
    <property type="match status" value="1"/>
</dbReference>